<keyword evidence="4" id="KW-0564">Palmitate</keyword>
<dbReference type="SUPFAM" id="SSF53850">
    <property type="entry name" value="Periplasmic binding protein-like II"/>
    <property type="match status" value="1"/>
</dbReference>
<reference evidence="8" key="1">
    <citation type="submission" date="2020-10" db="EMBL/GenBank/DDBJ databases">
        <authorList>
            <person name="Gilroy R."/>
        </authorList>
    </citation>
    <scope>NUCLEOTIDE SEQUENCE</scope>
    <source>
        <strain evidence="8">ChiSjej1B19-7085</strain>
    </source>
</reference>
<evidence type="ECO:0000256" key="4">
    <source>
        <dbReference type="ARBA" id="ARBA00023139"/>
    </source>
</evidence>
<feature type="compositionally biased region" description="Low complexity" evidence="6">
    <location>
        <begin position="25"/>
        <end position="41"/>
    </location>
</feature>
<keyword evidence="3" id="KW-0472">Membrane</keyword>
<keyword evidence="5" id="KW-0449">Lipoprotein</keyword>
<evidence type="ECO:0000256" key="6">
    <source>
        <dbReference type="SAM" id="MobiDB-lite"/>
    </source>
</evidence>
<dbReference type="InterPro" id="IPR006059">
    <property type="entry name" value="SBP"/>
</dbReference>
<dbReference type="PANTHER" id="PTHR43649">
    <property type="entry name" value="ARABINOSE-BINDING PROTEIN-RELATED"/>
    <property type="match status" value="1"/>
</dbReference>
<dbReference type="PROSITE" id="PS51257">
    <property type="entry name" value="PROKAR_LIPOPROTEIN"/>
    <property type="match status" value="1"/>
</dbReference>
<proteinExistence type="predicted"/>
<evidence type="ECO:0000256" key="3">
    <source>
        <dbReference type="ARBA" id="ARBA00023136"/>
    </source>
</evidence>
<dbReference type="InterPro" id="IPR050490">
    <property type="entry name" value="Bact_solute-bd_prot1"/>
</dbReference>
<evidence type="ECO:0000313" key="9">
    <source>
        <dbReference type="Proteomes" id="UP000886785"/>
    </source>
</evidence>
<evidence type="ECO:0000256" key="1">
    <source>
        <dbReference type="ARBA" id="ARBA00022475"/>
    </source>
</evidence>
<name>A0A9D1DSM5_9FIRM</name>
<dbReference type="AlphaFoldDB" id="A0A9D1DSM5"/>
<feature type="signal peptide" evidence="7">
    <location>
        <begin position="1"/>
        <end position="19"/>
    </location>
</feature>
<keyword evidence="1" id="KW-1003">Cell membrane</keyword>
<reference evidence="8" key="2">
    <citation type="journal article" date="2021" name="PeerJ">
        <title>Extensive microbial diversity within the chicken gut microbiome revealed by metagenomics and culture.</title>
        <authorList>
            <person name="Gilroy R."/>
            <person name="Ravi A."/>
            <person name="Getino M."/>
            <person name="Pursley I."/>
            <person name="Horton D.L."/>
            <person name="Alikhan N.F."/>
            <person name="Baker D."/>
            <person name="Gharbi K."/>
            <person name="Hall N."/>
            <person name="Watson M."/>
            <person name="Adriaenssens E.M."/>
            <person name="Foster-Nyarko E."/>
            <person name="Jarju S."/>
            <person name="Secka A."/>
            <person name="Antonio M."/>
            <person name="Oren A."/>
            <person name="Chaudhuri R.R."/>
            <person name="La Ragione R."/>
            <person name="Hildebrand F."/>
            <person name="Pallen M.J."/>
        </authorList>
    </citation>
    <scope>NUCLEOTIDE SEQUENCE</scope>
    <source>
        <strain evidence="8">ChiSjej1B19-7085</strain>
    </source>
</reference>
<evidence type="ECO:0000256" key="7">
    <source>
        <dbReference type="SAM" id="SignalP"/>
    </source>
</evidence>
<evidence type="ECO:0000256" key="2">
    <source>
        <dbReference type="ARBA" id="ARBA00022729"/>
    </source>
</evidence>
<evidence type="ECO:0000313" key="8">
    <source>
        <dbReference type="EMBL" id="HIR58198.1"/>
    </source>
</evidence>
<protein>
    <submittedName>
        <fullName evidence="8">Extracellular solute-binding protein</fullName>
    </submittedName>
</protein>
<dbReference type="EMBL" id="DVHF01000143">
    <property type="protein sequence ID" value="HIR58198.1"/>
    <property type="molecule type" value="Genomic_DNA"/>
</dbReference>
<comment type="caution">
    <text evidence="8">The sequence shown here is derived from an EMBL/GenBank/DDBJ whole genome shotgun (WGS) entry which is preliminary data.</text>
</comment>
<organism evidence="8 9">
    <name type="scientific">Candidatus Gallacutalibacter pullicola</name>
    <dbReference type="NCBI Taxonomy" id="2840830"/>
    <lineage>
        <taxon>Bacteria</taxon>
        <taxon>Bacillati</taxon>
        <taxon>Bacillota</taxon>
        <taxon>Clostridia</taxon>
        <taxon>Eubacteriales</taxon>
        <taxon>Candidatus Gallacutalibacter</taxon>
    </lineage>
</organism>
<evidence type="ECO:0000256" key="5">
    <source>
        <dbReference type="ARBA" id="ARBA00023288"/>
    </source>
</evidence>
<gene>
    <name evidence="8" type="ORF">IAA54_11090</name>
</gene>
<dbReference type="Gene3D" id="3.40.190.10">
    <property type="entry name" value="Periplasmic binding protein-like II"/>
    <property type="match status" value="2"/>
</dbReference>
<sequence>MKKKRIFSALLAACMILTAAVGCSSSDAGSSASGSEGSASGETSTPENFNAEGYPVVNEPIELSAFTFCESDSGDFNTMTMVQEINEKTGVHVTFEQVMGDAYTERKNLLLASGTDLPDIFFGGGVTDSDILRYGRAGVFIPLNDLIDKYAPRVKQMMEDDPSMQTLMPMEDGNIYDLPFDDQYLPENIPEMLFINQTWLDTLGLEKPTTTEEFHQVLTAFKENDPNGNDEADEIPFTYYPNATYEGDLSLSGSFGVLDTSKHIMIKDGTALFSNTQDGYKDYIKYQAQLYAEGLLDPEVFTQDSSQYYAKNQGEVATVGVFSAYAPELFCGIDRANNEYTLLEPLEGPNGDRLWNKYNFGFYSGKILITSDNEYPEATMRWADEFYDEEMSIRVHWGEIGDGVIKNDDGTYQLQNDLPDGYSIDSYRFLKAPAFYGPGVLLDSTYQKITLGDDKIKKAQYYEIYDPYTTTEYLPTVRLPEDDQEIVAQYFTDIDTYVENNKAKWIVGEGDVDAEWENYKSDLDKMNVAEYVAVYQRAYDNSKAE</sequence>
<feature type="chain" id="PRO_5039175827" evidence="7">
    <location>
        <begin position="20"/>
        <end position="545"/>
    </location>
</feature>
<keyword evidence="2 7" id="KW-0732">Signal</keyword>
<accession>A0A9D1DSM5</accession>
<dbReference type="PANTHER" id="PTHR43649:SF33">
    <property type="entry name" value="POLYGALACTURONAN_RHAMNOGALACTURONAN-BINDING PROTEIN YTCQ"/>
    <property type="match status" value="1"/>
</dbReference>
<dbReference type="Pfam" id="PF01547">
    <property type="entry name" value="SBP_bac_1"/>
    <property type="match status" value="1"/>
</dbReference>
<dbReference type="Proteomes" id="UP000886785">
    <property type="component" value="Unassembled WGS sequence"/>
</dbReference>
<feature type="region of interest" description="Disordered" evidence="6">
    <location>
        <begin position="25"/>
        <end position="52"/>
    </location>
</feature>